<dbReference type="EMBL" id="JAINUF010000014">
    <property type="protein sequence ID" value="KAJ8342858.1"/>
    <property type="molecule type" value="Genomic_DNA"/>
</dbReference>
<protein>
    <submittedName>
        <fullName evidence="2">Uncharacterized protein</fullName>
    </submittedName>
</protein>
<proteinExistence type="predicted"/>
<organism evidence="2 3">
    <name type="scientific">Synaphobranchus kaupii</name>
    <name type="common">Kaup's arrowtooth eel</name>
    <dbReference type="NCBI Taxonomy" id="118154"/>
    <lineage>
        <taxon>Eukaryota</taxon>
        <taxon>Metazoa</taxon>
        <taxon>Chordata</taxon>
        <taxon>Craniata</taxon>
        <taxon>Vertebrata</taxon>
        <taxon>Euteleostomi</taxon>
        <taxon>Actinopterygii</taxon>
        <taxon>Neopterygii</taxon>
        <taxon>Teleostei</taxon>
        <taxon>Anguilliformes</taxon>
        <taxon>Synaphobranchidae</taxon>
        <taxon>Synaphobranchus</taxon>
    </lineage>
</organism>
<feature type="region of interest" description="Disordered" evidence="1">
    <location>
        <begin position="80"/>
        <end position="120"/>
    </location>
</feature>
<comment type="caution">
    <text evidence="2">The sequence shown here is derived from an EMBL/GenBank/DDBJ whole genome shotgun (WGS) entry which is preliminary data.</text>
</comment>
<sequence>MTSLRRQSTRDIAVEIRALSCAESLNTTGPDSLPPSRLAALRLSAVSRAHATLRHTATSLSMDARRGQLALTVFALDAQPRRPAEETRNGGNRAGSCPLAHSPYGRLMRKSLEKPAANTL</sequence>
<reference evidence="2" key="1">
    <citation type="journal article" date="2023" name="Science">
        <title>Genome structures resolve the early diversification of teleost fishes.</title>
        <authorList>
            <person name="Parey E."/>
            <person name="Louis A."/>
            <person name="Montfort J."/>
            <person name="Bouchez O."/>
            <person name="Roques C."/>
            <person name="Iampietro C."/>
            <person name="Lluch J."/>
            <person name="Castinel A."/>
            <person name="Donnadieu C."/>
            <person name="Desvignes T."/>
            <person name="Floi Bucao C."/>
            <person name="Jouanno E."/>
            <person name="Wen M."/>
            <person name="Mejri S."/>
            <person name="Dirks R."/>
            <person name="Jansen H."/>
            <person name="Henkel C."/>
            <person name="Chen W.J."/>
            <person name="Zahm M."/>
            <person name="Cabau C."/>
            <person name="Klopp C."/>
            <person name="Thompson A.W."/>
            <person name="Robinson-Rechavi M."/>
            <person name="Braasch I."/>
            <person name="Lecointre G."/>
            <person name="Bobe J."/>
            <person name="Postlethwait J.H."/>
            <person name="Berthelot C."/>
            <person name="Roest Crollius H."/>
            <person name="Guiguen Y."/>
        </authorList>
    </citation>
    <scope>NUCLEOTIDE SEQUENCE</scope>
    <source>
        <strain evidence="2">WJC10195</strain>
    </source>
</reference>
<evidence type="ECO:0000313" key="2">
    <source>
        <dbReference type="EMBL" id="KAJ8342858.1"/>
    </source>
</evidence>
<evidence type="ECO:0000256" key="1">
    <source>
        <dbReference type="SAM" id="MobiDB-lite"/>
    </source>
</evidence>
<keyword evidence="3" id="KW-1185">Reference proteome</keyword>
<accession>A0A9Q1EQ89</accession>
<dbReference type="Proteomes" id="UP001152622">
    <property type="component" value="Chromosome 14"/>
</dbReference>
<name>A0A9Q1EQ89_SYNKA</name>
<dbReference type="AlphaFoldDB" id="A0A9Q1EQ89"/>
<gene>
    <name evidence="2" type="ORF">SKAU_G00327860</name>
</gene>
<evidence type="ECO:0000313" key="3">
    <source>
        <dbReference type="Proteomes" id="UP001152622"/>
    </source>
</evidence>